<comment type="caution">
    <text evidence="1">The sequence shown here is derived from an EMBL/GenBank/DDBJ whole genome shotgun (WGS) entry which is preliminary data.</text>
</comment>
<reference evidence="1 2" key="1">
    <citation type="journal article" date="2013" name="Genome Announc.">
        <title>Draft genome sequences for three mercury-methylating, sulfate-reducing bacteria.</title>
        <authorList>
            <person name="Brown S.D."/>
            <person name="Hurt R.A.Jr."/>
            <person name="Gilmour C.C."/>
            <person name="Elias D.A."/>
        </authorList>
    </citation>
    <scope>NUCLEOTIDE SEQUENCE [LARGE SCALE GENOMIC DNA]</scope>
    <source>
        <strain evidence="1 2">DSM 2059</strain>
    </source>
</reference>
<dbReference type="Proteomes" id="UP000014977">
    <property type="component" value="Unassembled WGS sequence"/>
</dbReference>
<dbReference type="EMBL" id="ATHJ01000105">
    <property type="protein sequence ID" value="EPR35972.1"/>
    <property type="molecule type" value="Genomic_DNA"/>
</dbReference>
<sequence length="481" mass="52824">MRHPANSFTVKDLLCFPNLSAPLSYYFVPLHADLDRSETGTPLWNLISLGQTGYLMLTAAWRASEQSLAALRTEIARQEAIADPTTLRLAPAPAQVARCNLLLGDGAGQFQVIATSATSGIAPYSALFNLFLTEEQFAAVAAALTGNPRRLAVEYDVALAAPVTGSARFIPLSSQLLPRLAEYLDSGPPGFRLALQAAVEEGLAMIDMDLPEQASEGLVNDLYNRVLARAAERLPRLIRTRHGDSLTEFQVMVSLTTDAFQPFHPRVDLASLNLTGNPIGFVASRTHEAGAGKQAKKQARTRQLRLNFDPRGAPIAWIRLQWETAHAVLKPPLFGPVRMAGPADQPLRLTVGYTDGSPTFRKELMPSHETEMPLRPEAVGLTRLVVDARPFAASNVRRVKVRLSYHPPHRPAPRQYFIQFEKDSWTTWIWLVSPTRAPEHYLDARWQIVCTDGSIITPSAAILRSSDSVLTLSGEKADVTN</sequence>
<keyword evidence="2" id="KW-1185">Reference proteome</keyword>
<evidence type="ECO:0000313" key="2">
    <source>
        <dbReference type="Proteomes" id="UP000014977"/>
    </source>
</evidence>
<dbReference type="STRING" id="897.B2D07_16045"/>
<evidence type="ECO:0000313" key="1">
    <source>
        <dbReference type="EMBL" id="EPR35972.1"/>
    </source>
</evidence>
<organism evidence="1 2">
    <name type="scientific">Desulfococcus multivorans DSM 2059</name>
    <dbReference type="NCBI Taxonomy" id="1121405"/>
    <lineage>
        <taxon>Bacteria</taxon>
        <taxon>Pseudomonadati</taxon>
        <taxon>Thermodesulfobacteriota</taxon>
        <taxon>Desulfobacteria</taxon>
        <taxon>Desulfobacterales</taxon>
        <taxon>Desulfococcaceae</taxon>
        <taxon>Desulfococcus</taxon>
    </lineage>
</organism>
<accession>S7TFH4</accession>
<dbReference type="AlphaFoldDB" id="S7TFH4"/>
<name>S7TFH4_DESML</name>
<dbReference type="OrthoDB" id="580835at2"/>
<dbReference type="eggNOG" id="ENOG5033N13">
    <property type="taxonomic scope" value="Bacteria"/>
</dbReference>
<dbReference type="RefSeq" id="WP_020877788.1">
    <property type="nucleotide sequence ID" value="NZ_ATHJ01000105.1"/>
</dbReference>
<proteinExistence type="predicted"/>
<gene>
    <name evidence="1" type="ORF">dsmv_0677</name>
</gene>
<protein>
    <submittedName>
        <fullName evidence="1">Uncharacterized protein</fullName>
    </submittedName>
</protein>